<name>A0A2I1CL36_ASPN1</name>
<keyword evidence="2" id="KW-1185">Reference proteome</keyword>
<dbReference type="VEuPathDB" id="FungiDB:P174DRAFT_359623"/>
<sequence length="57" mass="6355">MRRLGDPIWGRVHKAPLNHGDLLPIKDMIIDVAQSLGASLVEKEIDDIDTSGYRART</sequence>
<feature type="non-terminal residue" evidence="1">
    <location>
        <position position="57"/>
    </location>
</feature>
<comment type="caution">
    <text evidence="1">The sequence shown here is derived from an EMBL/GenBank/DDBJ whole genome shotgun (WGS) entry which is preliminary data.</text>
</comment>
<protein>
    <submittedName>
        <fullName evidence="1">Uncharacterized protein</fullName>
    </submittedName>
</protein>
<dbReference type="AlphaFoldDB" id="A0A2I1CL36"/>
<organism evidence="1 2">
    <name type="scientific">Aspergillus novofumigatus (strain IBT 16806)</name>
    <dbReference type="NCBI Taxonomy" id="1392255"/>
    <lineage>
        <taxon>Eukaryota</taxon>
        <taxon>Fungi</taxon>
        <taxon>Dikarya</taxon>
        <taxon>Ascomycota</taxon>
        <taxon>Pezizomycotina</taxon>
        <taxon>Eurotiomycetes</taxon>
        <taxon>Eurotiomycetidae</taxon>
        <taxon>Eurotiales</taxon>
        <taxon>Aspergillaceae</taxon>
        <taxon>Aspergillus</taxon>
        <taxon>Aspergillus subgen. Fumigati</taxon>
    </lineage>
</organism>
<dbReference type="RefSeq" id="XP_024686932.1">
    <property type="nucleotide sequence ID" value="XM_024821744.1"/>
</dbReference>
<proteinExistence type="predicted"/>
<evidence type="ECO:0000313" key="1">
    <source>
        <dbReference type="EMBL" id="PKX98337.1"/>
    </source>
</evidence>
<evidence type="ECO:0000313" key="2">
    <source>
        <dbReference type="Proteomes" id="UP000234474"/>
    </source>
</evidence>
<gene>
    <name evidence="1" type="ORF">P174DRAFT_359623</name>
</gene>
<dbReference type="OMA" id="WRSILNV"/>
<dbReference type="EMBL" id="MSZS01000001">
    <property type="protein sequence ID" value="PKX98337.1"/>
    <property type="molecule type" value="Genomic_DNA"/>
</dbReference>
<dbReference type="GeneID" id="36529070"/>
<reference evidence="2" key="1">
    <citation type="journal article" date="2018" name="Proc. Natl. Acad. Sci. U.S.A.">
        <title>Linking secondary metabolites to gene clusters through genome sequencing of six diverse Aspergillus species.</title>
        <authorList>
            <person name="Kaerboelling I."/>
            <person name="Vesth T.C."/>
            <person name="Frisvad J.C."/>
            <person name="Nybo J.L."/>
            <person name="Theobald S."/>
            <person name="Kuo A."/>
            <person name="Bowyer P."/>
            <person name="Matsuda Y."/>
            <person name="Mondo S."/>
            <person name="Lyhne E.K."/>
            <person name="Kogle M.E."/>
            <person name="Clum A."/>
            <person name="Lipzen A."/>
            <person name="Salamov A."/>
            <person name="Ngan C.Y."/>
            <person name="Daum C."/>
            <person name="Chiniquy J."/>
            <person name="Barry K."/>
            <person name="LaButti K."/>
            <person name="Haridas S."/>
            <person name="Simmons B.A."/>
            <person name="Magnuson J.K."/>
            <person name="Mortensen U.H."/>
            <person name="Larsen T.O."/>
            <person name="Grigoriev I.V."/>
            <person name="Baker S.E."/>
            <person name="Andersen M.R."/>
        </authorList>
    </citation>
    <scope>NUCLEOTIDE SEQUENCE [LARGE SCALE GENOMIC DNA]</scope>
    <source>
        <strain evidence="2">IBT 16806</strain>
    </source>
</reference>
<dbReference type="Proteomes" id="UP000234474">
    <property type="component" value="Unassembled WGS sequence"/>
</dbReference>
<accession>A0A2I1CL36</accession>